<dbReference type="AlphaFoldDB" id="A0A2H3NKH0"/>
<dbReference type="RefSeq" id="WP_098062391.1">
    <property type="nucleotide sequence ID" value="NZ_PDEP01000008.1"/>
</dbReference>
<dbReference type="Pfam" id="PF05523">
    <property type="entry name" value="FdtA"/>
    <property type="match status" value="1"/>
</dbReference>
<proteinExistence type="predicted"/>
<dbReference type="InterPro" id="IPR008894">
    <property type="entry name" value="QdtA_cupin_dom"/>
</dbReference>
<dbReference type="EMBL" id="PDEP01000008">
    <property type="protein sequence ID" value="PEN06498.1"/>
    <property type="molecule type" value="Genomic_DNA"/>
</dbReference>
<evidence type="ECO:0000313" key="3">
    <source>
        <dbReference type="Proteomes" id="UP000221024"/>
    </source>
</evidence>
<dbReference type="CDD" id="cd20292">
    <property type="entry name" value="cupin_QdtA-like"/>
    <property type="match status" value="1"/>
</dbReference>
<protein>
    <recommendedName>
        <fullName evidence="1">Sugar 3,4-ketoisomerase QdtA cupin domain-containing protein</fullName>
    </recommendedName>
</protein>
<dbReference type="InterPro" id="IPR014710">
    <property type="entry name" value="RmlC-like_jellyroll"/>
</dbReference>
<dbReference type="Gene3D" id="2.60.120.10">
    <property type="entry name" value="Jelly Rolls"/>
    <property type="match status" value="1"/>
</dbReference>
<dbReference type="InterPro" id="IPR011051">
    <property type="entry name" value="RmlC_Cupin_sf"/>
</dbReference>
<reference evidence="2 3" key="1">
    <citation type="submission" date="2017-10" db="EMBL/GenBank/DDBJ databases">
        <title>Draft genome of Longimonas halophila.</title>
        <authorList>
            <person name="Goh K.M."/>
            <person name="Shamsir M.S."/>
            <person name="Lim S.W."/>
        </authorList>
    </citation>
    <scope>NUCLEOTIDE SEQUENCE [LARGE SCALE GENOMIC DNA]</scope>
    <source>
        <strain evidence="2 3">KCTC 42399</strain>
    </source>
</reference>
<gene>
    <name evidence="2" type="ORF">CRI93_09455</name>
</gene>
<organism evidence="2 3">
    <name type="scientific">Longimonas halophila</name>
    <dbReference type="NCBI Taxonomy" id="1469170"/>
    <lineage>
        <taxon>Bacteria</taxon>
        <taxon>Pseudomonadati</taxon>
        <taxon>Rhodothermota</taxon>
        <taxon>Rhodothermia</taxon>
        <taxon>Rhodothermales</taxon>
        <taxon>Salisaetaceae</taxon>
        <taxon>Longimonas</taxon>
    </lineage>
</organism>
<evidence type="ECO:0000313" key="2">
    <source>
        <dbReference type="EMBL" id="PEN06498.1"/>
    </source>
</evidence>
<dbReference type="OrthoDB" id="9795513at2"/>
<keyword evidence="3" id="KW-1185">Reference proteome</keyword>
<sequence>MEHRTSVENCEIVSIPKVSDRRGNLSVVQHDDGLPFEVQRVFYIYDIPSGKSRGEHAHYECHQLLIAASGSFCVRLDDGADTKTVELRRPGQGLHIPPGIWAGERDFSGGAVCLVLASHFYDEADYIRDYDAFLDYAAKQ</sequence>
<dbReference type="Proteomes" id="UP000221024">
    <property type="component" value="Unassembled WGS sequence"/>
</dbReference>
<name>A0A2H3NKH0_9BACT</name>
<evidence type="ECO:0000259" key="1">
    <source>
        <dbReference type="Pfam" id="PF05523"/>
    </source>
</evidence>
<dbReference type="SUPFAM" id="SSF51182">
    <property type="entry name" value="RmlC-like cupins"/>
    <property type="match status" value="1"/>
</dbReference>
<comment type="caution">
    <text evidence="2">The sequence shown here is derived from an EMBL/GenBank/DDBJ whole genome shotgun (WGS) entry which is preliminary data.</text>
</comment>
<feature type="domain" description="Sugar 3,4-ketoisomerase QdtA cupin" evidence="1">
    <location>
        <begin position="9"/>
        <end position="136"/>
    </location>
</feature>
<accession>A0A2H3NKH0</accession>